<keyword evidence="4 10" id="KW-0812">Transmembrane</keyword>
<name>A0A0G4NR72_VERLO</name>
<dbReference type="GO" id="GO:0140359">
    <property type="term" value="F:ABC-type transporter activity"/>
    <property type="evidence" value="ECO:0007669"/>
    <property type="project" value="InterPro"/>
</dbReference>
<dbReference type="GO" id="GO:0016020">
    <property type="term" value="C:membrane"/>
    <property type="evidence" value="ECO:0007669"/>
    <property type="project" value="UniProtKB-SubCell"/>
</dbReference>
<feature type="transmembrane region" description="Helical" evidence="10">
    <location>
        <begin position="617"/>
        <end position="639"/>
    </location>
</feature>
<dbReference type="CDD" id="cd03232">
    <property type="entry name" value="ABCG_PDR_domain2"/>
    <property type="match status" value="1"/>
</dbReference>
<feature type="transmembrane region" description="Helical" evidence="10">
    <location>
        <begin position="543"/>
        <end position="563"/>
    </location>
</feature>
<dbReference type="Pfam" id="PF01061">
    <property type="entry name" value="ABC2_membrane"/>
    <property type="match status" value="1"/>
</dbReference>
<feature type="region of interest" description="Disordered" evidence="9">
    <location>
        <begin position="101"/>
        <end position="123"/>
    </location>
</feature>
<proteinExistence type="inferred from homology"/>
<dbReference type="InterPro" id="IPR010730">
    <property type="entry name" value="HET"/>
</dbReference>
<feature type="domain" description="ABC transporter" evidence="11">
    <location>
        <begin position="872"/>
        <end position="1115"/>
    </location>
</feature>
<feature type="region of interest" description="Disordered" evidence="9">
    <location>
        <begin position="836"/>
        <end position="860"/>
    </location>
</feature>
<feature type="region of interest" description="Disordered" evidence="9">
    <location>
        <begin position="1"/>
        <end position="81"/>
    </location>
</feature>
<dbReference type="Pfam" id="PF06985">
    <property type="entry name" value="HET"/>
    <property type="match status" value="1"/>
</dbReference>
<dbReference type="PROSITE" id="PS00211">
    <property type="entry name" value="ABC_TRANSPORTER_1"/>
    <property type="match status" value="1"/>
</dbReference>
<dbReference type="InterPro" id="IPR010929">
    <property type="entry name" value="PDR_CDR_ABC"/>
</dbReference>
<dbReference type="InterPro" id="IPR034001">
    <property type="entry name" value="ABCG_PDR_1"/>
</dbReference>
<feature type="domain" description="ABC transporter" evidence="11">
    <location>
        <begin position="174"/>
        <end position="430"/>
    </location>
</feature>
<evidence type="ECO:0000256" key="2">
    <source>
        <dbReference type="ARBA" id="ARBA00006012"/>
    </source>
</evidence>
<dbReference type="Pfam" id="PF19055">
    <property type="entry name" value="ABC2_membrane_7"/>
    <property type="match status" value="1"/>
</dbReference>
<evidence type="ECO:0000313" key="12">
    <source>
        <dbReference type="EMBL" id="CRK48998.1"/>
    </source>
</evidence>
<evidence type="ECO:0000256" key="5">
    <source>
        <dbReference type="ARBA" id="ARBA00022741"/>
    </source>
</evidence>
<keyword evidence="8 10" id="KW-0472">Membrane</keyword>
<dbReference type="CDD" id="cd03233">
    <property type="entry name" value="ABCG_PDR_domain1"/>
    <property type="match status" value="1"/>
</dbReference>
<evidence type="ECO:0000256" key="7">
    <source>
        <dbReference type="ARBA" id="ARBA00022989"/>
    </source>
</evidence>
<comment type="similarity">
    <text evidence="2">Belongs to the ABC transporter superfamily. ABCG family. PDR (TC 3.A.1.205) subfamily.</text>
</comment>
<feature type="transmembrane region" description="Helical" evidence="10">
    <location>
        <begin position="685"/>
        <end position="708"/>
    </location>
</feature>
<dbReference type="GO" id="GO:0005524">
    <property type="term" value="F:ATP binding"/>
    <property type="evidence" value="ECO:0007669"/>
    <property type="project" value="UniProtKB-KW"/>
</dbReference>
<sequence>MYSAAQGGEALGAAPRSPNGSQQTYVNESDLANHIASDNSRSYLDGHDLGSKDKKAGKGDSGDSTSTSDDDTGNETEMERRHSIVQDLARQYTQHSIVDIQGNPQTLFGSDEPNSKLNPRGEKFSARSWAKTLAKMTTEQGAGFRQAGFCYQNMNVFGYGNETDYQKDVSNVWLEVSGLVKKLTSKSGGQRRIDILQDFDGVVEAGEMLVVLGPPGSGCSTFLKTIAGELNGIHVDDQAYFNYQGMSAREMHKHHKGDAIYTAEVDVHFPQLSVGHTLTFASRARCPNNLPPGITRNQYSDHLRDVVMAMYGISHTINTRVGNEYIRGVSGGERKRVSIAEATLSNAPLQCWDNSTRGLDSANAVEFCKTLRLQSELFGQTCAVSIYQAPQSAYDLFDKVAVLYEGRQIFFGSTKRAKEYFENLGFECPARQTVPDFLTSMTAPSERVVRPGWESRVPRSPDDFAAAWKASQAFRDLQAQIQEYKSVHPVDGVDAEAFRNIKSAVQSKNQRLKSPFILSYPQQVKLCLWRGWQRLLGDPSLTVFQLLANSIMGLIISSLFYNMPQTTSAFYSRGVVLFTAILTNAFSSALEILTQYAQRPIVEKHVRYAFYHASAEAYSSVLVDMPYKIANSIVYNLVIYFMTNLNRDPGAFFFFLLVSFLMVLTMSGIFRSIASLSRTLSQAMVPASILILALVIFTGFVIPVDYMLGWCRWINYIDPVGYGFEALMINEFHNRDFTCNAFVPSSTVAGYEDVSSSNRACSAVGSVPGSDVVNGDTYIQAAYRYEHSHKWRNVGILIAFAIAFHVLYFVASEYISAKKSKGEVLVFRRGALPTTAKGQDDVEGSLSGPLPVTEKPNGKSGDGVIQASTSVFHWNNVCYDVKIKGEPRRILDHVDGWVKPGTLTALMGVSGAGKTTLLDCLADRVSMGVITGEMLVDGKIRDQSFQRKTGYVQQQDLHLETTTVREALEFSALLRQPESTPRAEKLAYVDEVIKLLDMQEYEGAVVGVLGEGLNVEQRKRLTIGVELAAKPPLLLFVDEPTSGLDSQTSWAILDLLEKLSKAGQSILCTIHQPSAMLFQRFDRLLFLAKGGRTVYFGDIGENSKTLTNYFERNGADPCTPGENPAEWMLSAIGAAPGSETNVDWHKAWRDSPEYQGVSRELERLKANASPAATDEASGADEKASFREFASPLWGQLLIVTRRVFEQVTYDWKLSSRSVSLPFRLFGKRFSAGVWIRRTEDKARDARKYEYQPIPEGRCIRVLKLHAGVGNEPLYGTLSNLVLTDDAEYEALSYVWGANLNANIIFLQENCILKLGGNLTDALYSLRHEKKDRVLWIDALCIDQENLEEKSSQIPLMAEIYAMASSVVVWLGRPTAHSQTGLDILAFLAGSDKFDDNAPWNRMEIQDVIAAIRDIIDRHYFQRLWVVQEAALAQRVALNVGHLMFEWTGGLATRRFLTRIKLAELSPTWQKSDLKEIDFRPLRELLEQSLAAESRRNGRVELPSLLDVAHSIRNRQVTDHRDRIYGVMSLVTPAQVAGFVPDYSKSWEETYLQFYDLVERQVLKDPTITLQDVLKHEQGESTSA</sequence>
<feature type="compositionally biased region" description="Polar residues" evidence="9">
    <location>
        <begin position="18"/>
        <end position="27"/>
    </location>
</feature>
<dbReference type="PROSITE" id="PS50893">
    <property type="entry name" value="ABC_TRANSPORTER_2"/>
    <property type="match status" value="2"/>
</dbReference>
<dbReference type="EMBL" id="CVQI01038161">
    <property type="protein sequence ID" value="CRK48998.1"/>
    <property type="molecule type" value="Genomic_DNA"/>
</dbReference>
<dbReference type="Pfam" id="PF14510">
    <property type="entry name" value="ABC_trans_N"/>
    <property type="match status" value="1"/>
</dbReference>
<evidence type="ECO:0000313" key="13">
    <source>
        <dbReference type="Proteomes" id="UP000045706"/>
    </source>
</evidence>
<comment type="subcellular location">
    <subcellularLocation>
        <location evidence="1">Membrane</location>
        <topology evidence="1">Multi-pass membrane protein</topology>
    </subcellularLocation>
</comment>
<evidence type="ECO:0000256" key="6">
    <source>
        <dbReference type="ARBA" id="ARBA00022840"/>
    </source>
</evidence>
<evidence type="ECO:0000256" key="1">
    <source>
        <dbReference type="ARBA" id="ARBA00004141"/>
    </source>
</evidence>
<dbReference type="PANTHER" id="PTHR19241">
    <property type="entry name" value="ATP-BINDING CASSETTE TRANSPORTER"/>
    <property type="match status" value="1"/>
</dbReference>
<accession>A0A0G4NR72</accession>
<dbReference type="InterPro" id="IPR027417">
    <property type="entry name" value="P-loop_NTPase"/>
</dbReference>
<feature type="transmembrane region" description="Helical" evidence="10">
    <location>
        <begin position="651"/>
        <end position="673"/>
    </location>
</feature>
<dbReference type="InterPro" id="IPR043926">
    <property type="entry name" value="ABCG_dom"/>
</dbReference>
<feature type="transmembrane region" description="Helical" evidence="10">
    <location>
        <begin position="794"/>
        <end position="811"/>
    </location>
</feature>
<dbReference type="Gene3D" id="3.40.50.300">
    <property type="entry name" value="P-loop containing nucleotide triphosphate hydrolases"/>
    <property type="match status" value="2"/>
</dbReference>
<keyword evidence="6" id="KW-0067">ATP-binding</keyword>
<dbReference type="SMART" id="SM00382">
    <property type="entry name" value="AAA"/>
    <property type="match status" value="2"/>
</dbReference>
<dbReference type="Pfam" id="PF00005">
    <property type="entry name" value="ABC_tran"/>
    <property type="match status" value="2"/>
</dbReference>
<feature type="compositionally biased region" description="Basic and acidic residues" evidence="9">
    <location>
        <begin position="44"/>
        <end position="61"/>
    </location>
</feature>
<evidence type="ECO:0000256" key="10">
    <source>
        <dbReference type="SAM" id="Phobius"/>
    </source>
</evidence>
<dbReference type="InterPro" id="IPR003439">
    <property type="entry name" value="ABC_transporter-like_ATP-bd"/>
</dbReference>
<dbReference type="InterPro" id="IPR029481">
    <property type="entry name" value="ABC_trans_N"/>
</dbReference>
<dbReference type="InterPro" id="IPR017871">
    <property type="entry name" value="ABC_transporter-like_CS"/>
</dbReference>
<evidence type="ECO:0000256" key="3">
    <source>
        <dbReference type="ARBA" id="ARBA00022448"/>
    </source>
</evidence>
<dbReference type="FunFam" id="3.40.50.300:FF:000054">
    <property type="entry name" value="ABC multidrug transporter atrF"/>
    <property type="match status" value="1"/>
</dbReference>
<dbReference type="Proteomes" id="UP000045706">
    <property type="component" value="Unassembled WGS sequence"/>
</dbReference>
<evidence type="ECO:0000256" key="9">
    <source>
        <dbReference type="SAM" id="MobiDB-lite"/>
    </source>
</evidence>
<keyword evidence="5" id="KW-0547">Nucleotide-binding</keyword>
<protein>
    <recommendedName>
        <fullName evidence="11">ABC transporter domain-containing protein</fullName>
    </recommendedName>
</protein>
<dbReference type="Pfam" id="PF06422">
    <property type="entry name" value="PDR_CDR"/>
    <property type="match status" value="1"/>
</dbReference>
<organism evidence="12 13">
    <name type="scientific">Verticillium longisporum</name>
    <name type="common">Verticillium dahliae var. longisporum</name>
    <dbReference type="NCBI Taxonomy" id="100787"/>
    <lineage>
        <taxon>Eukaryota</taxon>
        <taxon>Fungi</taxon>
        <taxon>Dikarya</taxon>
        <taxon>Ascomycota</taxon>
        <taxon>Pezizomycotina</taxon>
        <taxon>Sordariomycetes</taxon>
        <taxon>Hypocreomycetidae</taxon>
        <taxon>Glomerellales</taxon>
        <taxon>Plectosphaerellaceae</taxon>
        <taxon>Verticillium</taxon>
    </lineage>
</organism>
<reference evidence="13" key="1">
    <citation type="submission" date="2015-05" db="EMBL/GenBank/DDBJ databases">
        <authorList>
            <person name="Fogelqvist Johan"/>
        </authorList>
    </citation>
    <scope>NUCLEOTIDE SEQUENCE [LARGE SCALE GENOMIC DNA]</scope>
</reference>
<dbReference type="FunFam" id="3.40.50.300:FF:000881">
    <property type="entry name" value="ABC multidrug transporter A-1"/>
    <property type="match status" value="1"/>
</dbReference>
<keyword evidence="3" id="KW-0813">Transport</keyword>
<feature type="transmembrane region" description="Helical" evidence="10">
    <location>
        <begin position="575"/>
        <end position="597"/>
    </location>
</feature>
<evidence type="ECO:0000256" key="8">
    <source>
        <dbReference type="ARBA" id="ARBA00023136"/>
    </source>
</evidence>
<evidence type="ECO:0000256" key="4">
    <source>
        <dbReference type="ARBA" id="ARBA00022692"/>
    </source>
</evidence>
<dbReference type="GO" id="GO:0016887">
    <property type="term" value="F:ATP hydrolysis activity"/>
    <property type="evidence" value="ECO:0007669"/>
    <property type="project" value="InterPro"/>
</dbReference>
<gene>
    <name evidence="12" type="ORF">BN1723_008318</name>
</gene>
<keyword evidence="7 10" id="KW-1133">Transmembrane helix</keyword>
<dbReference type="InterPro" id="IPR003593">
    <property type="entry name" value="AAA+_ATPase"/>
</dbReference>
<evidence type="ECO:0000259" key="11">
    <source>
        <dbReference type="PROSITE" id="PS50893"/>
    </source>
</evidence>
<dbReference type="InterPro" id="IPR034003">
    <property type="entry name" value="ABCG_PDR_2"/>
</dbReference>
<dbReference type="InterPro" id="IPR013525">
    <property type="entry name" value="ABC2_TM"/>
</dbReference>
<dbReference type="SUPFAM" id="SSF52540">
    <property type="entry name" value="P-loop containing nucleoside triphosphate hydrolases"/>
    <property type="match status" value="2"/>
</dbReference>